<dbReference type="Pfam" id="PF02565">
    <property type="entry name" value="RecO_C"/>
    <property type="match status" value="1"/>
</dbReference>
<evidence type="ECO:0000256" key="4">
    <source>
        <dbReference type="ARBA" id="ARBA00022763"/>
    </source>
</evidence>
<name>A0A921IV94_9ACTN</name>
<dbReference type="SUPFAM" id="SSF57863">
    <property type="entry name" value="ArfGap/RecO-like zinc finger"/>
    <property type="match status" value="1"/>
</dbReference>
<dbReference type="Gene3D" id="1.20.1440.120">
    <property type="entry name" value="Recombination protein O, C-terminal domain"/>
    <property type="match status" value="1"/>
</dbReference>
<dbReference type="Gene3D" id="6.20.220.20">
    <property type="entry name" value="Recombination protein O, zinc-binding domain"/>
    <property type="match status" value="1"/>
</dbReference>
<dbReference type="AlphaFoldDB" id="A0A921IV94"/>
<gene>
    <name evidence="8 10" type="primary">recO</name>
    <name evidence="10" type="ORF">K8V70_06585</name>
</gene>
<organism evidence="10 11">
    <name type="scientific">Enorma phocaeensis</name>
    <dbReference type="NCBI Taxonomy" id="1871019"/>
    <lineage>
        <taxon>Bacteria</taxon>
        <taxon>Bacillati</taxon>
        <taxon>Actinomycetota</taxon>
        <taxon>Coriobacteriia</taxon>
        <taxon>Coriobacteriales</taxon>
        <taxon>Coriobacteriaceae</taxon>
        <taxon>Enorma</taxon>
    </lineage>
</organism>
<dbReference type="InterPro" id="IPR012340">
    <property type="entry name" value="NA-bd_OB-fold"/>
</dbReference>
<dbReference type="GO" id="GO:0006310">
    <property type="term" value="P:DNA recombination"/>
    <property type="evidence" value="ECO:0007669"/>
    <property type="project" value="UniProtKB-UniRule"/>
</dbReference>
<feature type="domain" description="DNA replication/recombination mediator RecO N-terminal" evidence="9">
    <location>
        <begin position="6"/>
        <end position="80"/>
    </location>
</feature>
<keyword evidence="5 8" id="KW-0233">DNA recombination</keyword>
<dbReference type="GO" id="GO:0006302">
    <property type="term" value="P:double-strand break repair"/>
    <property type="evidence" value="ECO:0007669"/>
    <property type="project" value="TreeGrafter"/>
</dbReference>
<evidence type="ECO:0000259" key="9">
    <source>
        <dbReference type="Pfam" id="PF11967"/>
    </source>
</evidence>
<dbReference type="InterPro" id="IPR037278">
    <property type="entry name" value="ARFGAP/RecO"/>
</dbReference>
<evidence type="ECO:0000256" key="6">
    <source>
        <dbReference type="ARBA" id="ARBA00023204"/>
    </source>
</evidence>
<dbReference type="EMBL" id="DYUZ01000029">
    <property type="protein sequence ID" value="HJG37510.1"/>
    <property type="molecule type" value="Genomic_DNA"/>
</dbReference>
<dbReference type="PANTHER" id="PTHR33991">
    <property type="entry name" value="DNA REPAIR PROTEIN RECO"/>
    <property type="match status" value="1"/>
</dbReference>
<dbReference type="RefSeq" id="WP_273190357.1">
    <property type="nucleotide sequence ID" value="NZ_DYUZ01000029.1"/>
</dbReference>
<dbReference type="GO" id="GO:0043590">
    <property type="term" value="C:bacterial nucleoid"/>
    <property type="evidence" value="ECO:0007669"/>
    <property type="project" value="TreeGrafter"/>
</dbReference>
<dbReference type="Pfam" id="PF11967">
    <property type="entry name" value="RecO_N"/>
    <property type="match status" value="1"/>
</dbReference>
<accession>A0A921IV94</accession>
<dbReference type="NCBIfam" id="TIGR00613">
    <property type="entry name" value="reco"/>
    <property type="match status" value="1"/>
</dbReference>
<evidence type="ECO:0000256" key="1">
    <source>
        <dbReference type="ARBA" id="ARBA00003065"/>
    </source>
</evidence>
<dbReference type="InterPro" id="IPR003717">
    <property type="entry name" value="RecO"/>
</dbReference>
<dbReference type="InterPro" id="IPR022572">
    <property type="entry name" value="DNA_rep/recomb_RecO_N"/>
</dbReference>
<proteinExistence type="inferred from homology"/>
<evidence type="ECO:0000256" key="7">
    <source>
        <dbReference type="ARBA" id="ARBA00033409"/>
    </source>
</evidence>
<comment type="function">
    <text evidence="1 8">Involved in DNA repair and RecF pathway recombination.</text>
</comment>
<evidence type="ECO:0000256" key="5">
    <source>
        <dbReference type="ARBA" id="ARBA00023172"/>
    </source>
</evidence>
<evidence type="ECO:0000256" key="3">
    <source>
        <dbReference type="ARBA" id="ARBA00021310"/>
    </source>
</evidence>
<reference evidence="10" key="2">
    <citation type="submission" date="2021-09" db="EMBL/GenBank/DDBJ databases">
        <authorList>
            <person name="Gilroy R."/>
        </authorList>
    </citation>
    <scope>NUCLEOTIDE SEQUENCE</scope>
    <source>
        <strain evidence="10">ChiHjej13B12-9602</strain>
    </source>
</reference>
<evidence type="ECO:0000313" key="11">
    <source>
        <dbReference type="Proteomes" id="UP000753256"/>
    </source>
</evidence>
<dbReference type="HAMAP" id="MF_00201">
    <property type="entry name" value="RecO"/>
    <property type="match status" value="1"/>
</dbReference>
<keyword evidence="4 8" id="KW-0227">DNA damage</keyword>
<evidence type="ECO:0000313" key="10">
    <source>
        <dbReference type="EMBL" id="HJG37510.1"/>
    </source>
</evidence>
<protein>
    <recommendedName>
        <fullName evidence="3 8">DNA repair protein RecO</fullName>
    </recommendedName>
    <alternativeName>
        <fullName evidence="7 8">Recombination protein O</fullName>
    </alternativeName>
</protein>
<comment type="caution">
    <text evidence="10">The sequence shown here is derived from an EMBL/GenBank/DDBJ whole genome shotgun (WGS) entry which is preliminary data.</text>
</comment>
<dbReference type="InterPro" id="IPR042242">
    <property type="entry name" value="RecO_C"/>
</dbReference>
<keyword evidence="6 8" id="KW-0234">DNA repair</keyword>
<reference evidence="10" key="1">
    <citation type="journal article" date="2021" name="PeerJ">
        <title>Extensive microbial diversity within the chicken gut microbiome revealed by metagenomics and culture.</title>
        <authorList>
            <person name="Gilroy R."/>
            <person name="Ravi A."/>
            <person name="Getino M."/>
            <person name="Pursley I."/>
            <person name="Horton D.L."/>
            <person name="Alikhan N.F."/>
            <person name="Baker D."/>
            <person name="Gharbi K."/>
            <person name="Hall N."/>
            <person name="Watson M."/>
            <person name="Adriaenssens E.M."/>
            <person name="Foster-Nyarko E."/>
            <person name="Jarju S."/>
            <person name="Secka A."/>
            <person name="Antonio M."/>
            <person name="Oren A."/>
            <person name="Chaudhuri R.R."/>
            <person name="La Ragione R."/>
            <person name="Hildebrand F."/>
            <person name="Pallen M.J."/>
        </authorList>
    </citation>
    <scope>NUCLEOTIDE SEQUENCE</scope>
    <source>
        <strain evidence="10">ChiHjej13B12-9602</strain>
    </source>
</reference>
<evidence type="ECO:0000256" key="8">
    <source>
        <dbReference type="HAMAP-Rule" id="MF_00201"/>
    </source>
</evidence>
<comment type="similarity">
    <text evidence="2 8">Belongs to the RecO family.</text>
</comment>
<dbReference type="PANTHER" id="PTHR33991:SF1">
    <property type="entry name" value="DNA REPAIR PROTEIN RECO"/>
    <property type="match status" value="1"/>
</dbReference>
<dbReference type="Proteomes" id="UP000753256">
    <property type="component" value="Unassembled WGS sequence"/>
</dbReference>
<dbReference type="SUPFAM" id="SSF50249">
    <property type="entry name" value="Nucleic acid-binding proteins"/>
    <property type="match status" value="1"/>
</dbReference>
<dbReference type="Gene3D" id="2.40.50.140">
    <property type="entry name" value="Nucleic acid-binding proteins"/>
    <property type="match status" value="1"/>
</dbReference>
<evidence type="ECO:0000256" key="2">
    <source>
        <dbReference type="ARBA" id="ARBA00007452"/>
    </source>
</evidence>
<sequence>MAASRTYRTRAIVLSKTKLKETDLIYTLLDEGGREVRAVGKGARKPGSRLAARCEIGCEVDLLLARGRSLDVIAEARLLAAPLGSAPTMELLSAASAIADVCRACIFEDAEDPFVFAITARTLEVLGGMGGEQDGPHQDLLVAAYIMKLLAHVGYRPDYRGCVLCGDADVTYFSATAGGLLCASCASSVAGAEAVDATVVGWLRSLMTLKLDELAAAPIEPMTATFLLALAHVWAATHLDVRLRGLEFMLGV</sequence>